<reference evidence="6" key="1">
    <citation type="submission" date="2018-02" db="EMBL/GenBank/DDBJ databases">
        <authorList>
            <person name="Seth-Smith MB H."/>
            <person name="Seth-Smith H."/>
        </authorList>
    </citation>
    <scope>NUCLEOTIDE SEQUENCE [LARGE SCALE GENOMIC DNA]</scope>
</reference>
<keyword evidence="2" id="KW-0238">DNA-binding</keyword>
<dbReference type="InterPro" id="IPR009057">
    <property type="entry name" value="Homeodomain-like_sf"/>
</dbReference>
<dbReference type="KEGG" id="mbai:MB901379_04593"/>
<dbReference type="AlphaFoldDB" id="A0A3S5D047"/>
<dbReference type="InterPro" id="IPR018060">
    <property type="entry name" value="HTH_AraC"/>
</dbReference>
<dbReference type="EMBL" id="LR130759">
    <property type="protein sequence ID" value="VDM90981.1"/>
    <property type="molecule type" value="Genomic_DNA"/>
</dbReference>
<keyword evidence="6" id="KW-1185">Reference proteome</keyword>
<name>A0A3S5D047_9MYCO</name>
<dbReference type="RefSeq" id="WP_158018580.1">
    <property type="nucleotide sequence ID" value="NZ_CBCSKE010000003.1"/>
</dbReference>
<accession>A0A3S5D047</accession>
<feature type="domain" description="HTH araC/xylS-type" evidence="4">
    <location>
        <begin position="247"/>
        <end position="348"/>
    </location>
</feature>
<dbReference type="SUPFAM" id="SSF46689">
    <property type="entry name" value="Homeodomain-like"/>
    <property type="match status" value="2"/>
</dbReference>
<dbReference type="Pfam" id="PF12833">
    <property type="entry name" value="HTH_18"/>
    <property type="match status" value="1"/>
</dbReference>
<dbReference type="Gene3D" id="1.10.10.60">
    <property type="entry name" value="Homeodomain-like"/>
    <property type="match status" value="1"/>
</dbReference>
<dbReference type="GO" id="GO:0003700">
    <property type="term" value="F:DNA-binding transcription factor activity"/>
    <property type="evidence" value="ECO:0007669"/>
    <property type="project" value="InterPro"/>
</dbReference>
<evidence type="ECO:0000256" key="2">
    <source>
        <dbReference type="ARBA" id="ARBA00023125"/>
    </source>
</evidence>
<keyword evidence="3" id="KW-0804">Transcription</keyword>
<dbReference type="PROSITE" id="PS00041">
    <property type="entry name" value="HTH_ARAC_FAMILY_1"/>
    <property type="match status" value="1"/>
</dbReference>
<dbReference type="Proteomes" id="UP000269998">
    <property type="component" value="Chromosome"/>
</dbReference>
<dbReference type="InterPro" id="IPR018062">
    <property type="entry name" value="HTH_AraC-typ_CS"/>
</dbReference>
<protein>
    <submittedName>
        <fullName evidence="5">L-rhamnose operon regulatory protein RhaS</fullName>
    </submittedName>
</protein>
<dbReference type="PANTHER" id="PTHR46796">
    <property type="entry name" value="HTH-TYPE TRANSCRIPTIONAL ACTIVATOR RHAS-RELATED"/>
    <property type="match status" value="1"/>
</dbReference>
<gene>
    <name evidence="5" type="primary">rhaS</name>
    <name evidence="5" type="ORF">MB901379_04593</name>
</gene>
<keyword evidence="1" id="KW-0805">Transcription regulation</keyword>
<evidence type="ECO:0000259" key="4">
    <source>
        <dbReference type="PROSITE" id="PS01124"/>
    </source>
</evidence>
<dbReference type="OrthoDB" id="5464689at2"/>
<dbReference type="InterPro" id="IPR050204">
    <property type="entry name" value="AraC_XylS_family_regulators"/>
</dbReference>
<dbReference type="PANTHER" id="PTHR46796:SF12">
    <property type="entry name" value="HTH-TYPE DNA-BINDING TRANSCRIPTIONAL ACTIVATOR EUTR"/>
    <property type="match status" value="1"/>
</dbReference>
<dbReference type="SMART" id="SM00342">
    <property type="entry name" value="HTH_ARAC"/>
    <property type="match status" value="1"/>
</dbReference>
<evidence type="ECO:0000313" key="5">
    <source>
        <dbReference type="EMBL" id="VDM90981.1"/>
    </source>
</evidence>
<proteinExistence type="predicted"/>
<evidence type="ECO:0000256" key="1">
    <source>
        <dbReference type="ARBA" id="ARBA00023015"/>
    </source>
</evidence>
<evidence type="ECO:0000256" key="3">
    <source>
        <dbReference type="ARBA" id="ARBA00023163"/>
    </source>
</evidence>
<dbReference type="GO" id="GO:0043565">
    <property type="term" value="F:sequence-specific DNA binding"/>
    <property type="evidence" value="ECO:0007669"/>
    <property type="project" value="InterPro"/>
</dbReference>
<dbReference type="PROSITE" id="PS01124">
    <property type="entry name" value="HTH_ARAC_FAMILY_2"/>
    <property type="match status" value="1"/>
</dbReference>
<evidence type="ECO:0000313" key="6">
    <source>
        <dbReference type="Proteomes" id="UP000269998"/>
    </source>
</evidence>
<organism evidence="5 6">
    <name type="scientific">Mycobacterium basiliense</name>
    <dbReference type="NCBI Taxonomy" id="2094119"/>
    <lineage>
        <taxon>Bacteria</taxon>
        <taxon>Bacillati</taxon>
        <taxon>Actinomycetota</taxon>
        <taxon>Actinomycetes</taxon>
        <taxon>Mycobacteriales</taxon>
        <taxon>Mycobacteriaceae</taxon>
        <taxon>Mycobacterium</taxon>
    </lineage>
</organism>
<sequence length="352" mass="38436">MASVTDGTRRHLNPKLPQAVRTDVDVTNCQVETRNQAVIQTAQFHTADPEAAARFFANAYLPSWRISGLSKGSTVTHRRCTTDLVTIDDVLIDGQADCEIRTGDEVVVIQPRSGALKVAGDPCAQTEAPLLTADGVPRVLQLNTARFHVVSVEAKLLHQVASNRHAALPQQIQFLDSRPNSPAAAGTWRDALTYVTTSFAAADTVQRPLVIAGATQLLAAAILDCFASTVTTGQHLLNDPAVPKTLQTAVSFIHQHAGSHITINDVAAEVHLTPRAVQYLFRQQLNTTPTEYLRRLRLHRAHQDLLAGDGSETTVTEIAQRWGFAHTGRFAVLYRQTYGESPHTTLKHDSDR</sequence>